<dbReference type="InterPro" id="IPR011009">
    <property type="entry name" value="Kinase-like_dom_sf"/>
</dbReference>
<dbReference type="InterPro" id="IPR036869">
    <property type="entry name" value="J_dom_sf"/>
</dbReference>
<dbReference type="Pfam" id="PF00226">
    <property type="entry name" value="DnaJ"/>
    <property type="match status" value="1"/>
</dbReference>
<keyword evidence="3" id="KW-1185">Reference proteome</keyword>
<dbReference type="CDD" id="cd06257">
    <property type="entry name" value="DnaJ"/>
    <property type="match status" value="1"/>
</dbReference>
<protein>
    <recommendedName>
        <fullName evidence="1">J domain-containing protein</fullName>
    </recommendedName>
</protein>
<organism evidence="2 3">
    <name type="scientific">Durusdinium trenchii</name>
    <dbReference type="NCBI Taxonomy" id="1381693"/>
    <lineage>
        <taxon>Eukaryota</taxon>
        <taxon>Sar</taxon>
        <taxon>Alveolata</taxon>
        <taxon>Dinophyceae</taxon>
        <taxon>Suessiales</taxon>
        <taxon>Symbiodiniaceae</taxon>
        <taxon>Durusdinium</taxon>
    </lineage>
</organism>
<dbReference type="EMBL" id="CAXAMM010040729">
    <property type="protein sequence ID" value="CAK9095040.1"/>
    <property type="molecule type" value="Genomic_DNA"/>
</dbReference>
<dbReference type="SUPFAM" id="SSF46565">
    <property type="entry name" value="Chaperone J-domain"/>
    <property type="match status" value="1"/>
</dbReference>
<reference evidence="2 3" key="1">
    <citation type="submission" date="2024-02" db="EMBL/GenBank/DDBJ databases">
        <authorList>
            <person name="Chen Y."/>
            <person name="Shah S."/>
            <person name="Dougan E. K."/>
            <person name="Thang M."/>
            <person name="Chan C."/>
        </authorList>
    </citation>
    <scope>NUCLEOTIDE SEQUENCE [LARGE SCALE GENOMIC DNA]</scope>
</reference>
<evidence type="ECO:0000313" key="2">
    <source>
        <dbReference type="EMBL" id="CAK9095040.1"/>
    </source>
</evidence>
<dbReference type="Gene3D" id="1.10.510.10">
    <property type="entry name" value="Transferase(Phosphotransferase) domain 1"/>
    <property type="match status" value="1"/>
</dbReference>
<proteinExistence type="predicted"/>
<accession>A0ABP0R398</accession>
<evidence type="ECO:0000259" key="1">
    <source>
        <dbReference type="PROSITE" id="PS50076"/>
    </source>
</evidence>
<dbReference type="SUPFAM" id="SSF56112">
    <property type="entry name" value="Protein kinase-like (PK-like)"/>
    <property type="match status" value="1"/>
</dbReference>
<dbReference type="InterPro" id="IPR001623">
    <property type="entry name" value="DnaJ_domain"/>
</dbReference>
<feature type="domain" description="J" evidence="1">
    <location>
        <begin position="1"/>
        <end position="60"/>
    </location>
</feature>
<dbReference type="PROSITE" id="PS50076">
    <property type="entry name" value="DNAJ_2"/>
    <property type="match status" value="1"/>
</dbReference>
<name>A0ABP0R398_9DINO</name>
<sequence length="308" mass="34976">MLGLKGQSSPELRELQQAFRRQALEMHPDRGGSAEAFRQLLEAYTFLRRSLRRGLQERKRLKEGREKWKKWEEEVEGGQELAQEGDIVYWRNAQGEPWQVALVLAVQVVYEPSSGPHGWIYLQSLIQTSDGTFDADEEAEMEQVEPVSLDGVNWAFASSEEVGEHAWRVSPPEYLPVANTLAVGVRSFVLQQYYTFEYDLGLWAFGAVQVIKDRRSGTLKTCKAVEKTRLMDVHGTGDRLRRLTEIQHPMLLPVTDILEDSSHFFIISPHAAGGDMGDWLDRLASDEEVIEEETCDLAESGGLLLLWV</sequence>
<dbReference type="Proteomes" id="UP001642464">
    <property type="component" value="Unassembled WGS sequence"/>
</dbReference>
<gene>
    <name evidence="2" type="ORF">SCF082_LOCUS44648</name>
</gene>
<evidence type="ECO:0000313" key="3">
    <source>
        <dbReference type="Proteomes" id="UP001642464"/>
    </source>
</evidence>
<dbReference type="Gene3D" id="1.10.287.110">
    <property type="entry name" value="DnaJ domain"/>
    <property type="match status" value="1"/>
</dbReference>
<comment type="caution">
    <text evidence="2">The sequence shown here is derived from an EMBL/GenBank/DDBJ whole genome shotgun (WGS) entry which is preliminary data.</text>
</comment>